<proteinExistence type="predicted"/>
<dbReference type="CDD" id="cd14852">
    <property type="entry name" value="LD-carboxypeptidase"/>
    <property type="match status" value="1"/>
</dbReference>
<keyword evidence="1" id="KW-0732">Signal</keyword>
<keyword evidence="3" id="KW-0378">Hydrolase</keyword>
<feature type="chain" id="PRO_5045302082" evidence="1">
    <location>
        <begin position="26"/>
        <end position="252"/>
    </location>
</feature>
<dbReference type="SUPFAM" id="SSF55166">
    <property type="entry name" value="Hedgehog/DD-peptidase"/>
    <property type="match status" value="1"/>
</dbReference>
<protein>
    <submittedName>
        <fullName evidence="3">M15 family metallopeptidase</fullName>
        <ecNumber evidence="3">3.4.17.-</ecNumber>
    </submittedName>
</protein>
<keyword evidence="3" id="KW-0121">Carboxypeptidase</keyword>
<name>A0ABW8U8B6_9GAMM</name>
<dbReference type="Pfam" id="PF02557">
    <property type="entry name" value="VanY"/>
    <property type="match status" value="1"/>
</dbReference>
<dbReference type="EMBL" id="JBJJXE010000005">
    <property type="protein sequence ID" value="MFL1732314.1"/>
    <property type="molecule type" value="Genomic_DNA"/>
</dbReference>
<evidence type="ECO:0000259" key="2">
    <source>
        <dbReference type="Pfam" id="PF02557"/>
    </source>
</evidence>
<dbReference type="RefSeq" id="WP_249099130.1">
    <property type="nucleotide sequence ID" value="NZ_JAMBAQ010000005.1"/>
</dbReference>
<sequence length="252" mass="28607">MQTTHKIKHHIALFLMAFGSMTAYATNISDKEHVSTTTTVNMMWVNHEETDEPLNKSPDENSSPVAATPICSPDALAVGIKHFSYQEAFAEDLVWSGYGDKNHENKLIHKDVKTPLQELVKAAAKDKVALYPSSIFRSVRAQDVIVKRKIRQKQSPKTIYTTSSPAGFSEHHTGYAVDFAPIDDKFAKSKGYRWLKEHAKEYGWEQTFTPNFSSQTGVSEESWHWRYVGDERGQKLFAPRTCQPLDTNLEKQ</sequence>
<gene>
    <name evidence="3" type="ORF">ACJHVH_04800</name>
</gene>
<dbReference type="InterPro" id="IPR009045">
    <property type="entry name" value="Zn_M74/Hedgehog-like"/>
</dbReference>
<dbReference type="InterPro" id="IPR052179">
    <property type="entry name" value="DD-CPase-like"/>
</dbReference>
<accession>A0ABW8U8B6</accession>
<dbReference type="Gene3D" id="3.30.1380.10">
    <property type="match status" value="1"/>
</dbReference>
<feature type="signal peptide" evidence="1">
    <location>
        <begin position="1"/>
        <end position="25"/>
    </location>
</feature>
<dbReference type="Proteomes" id="UP001624684">
    <property type="component" value="Unassembled WGS sequence"/>
</dbReference>
<dbReference type="InterPro" id="IPR003709">
    <property type="entry name" value="VanY-like_core_dom"/>
</dbReference>
<dbReference type="GO" id="GO:0004180">
    <property type="term" value="F:carboxypeptidase activity"/>
    <property type="evidence" value="ECO:0007669"/>
    <property type="project" value="UniProtKB-KW"/>
</dbReference>
<keyword evidence="3" id="KW-0645">Protease</keyword>
<dbReference type="InterPro" id="IPR058193">
    <property type="entry name" value="VanY/YodJ_core_dom"/>
</dbReference>
<feature type="domain" description="D-alanyl-D-alanine carboxypeptidase-like core" evidence="2">
    <location>
        <begin position="106"/>
        <end position="230"/>
    </location>
</feature>
<evidence type="ECO:0000313" key="4">
    <source>
        <dbReference type="Proteomes" id="UP001624684"/>
    </source>
</evidence>
<dbReference type="PANTHER" id="PTHR34385">
    <property type="entry name" value="D-ALANYL-D-ALANINE CARBOXYPEPTIDASE"/>
    <property type="match status" value="1"/>
</dbReference>
<evidence type="ECO:0000313" key="3">
    <source>
        <dbReference type="EMBL" id="MFL1732314.1"/>
    </source>
</evidence>
<comment type="caution">
    <text evidence="3">The sequence shown here is derived from an EMBL/GenBank/DDBJ whole genome shotgun (WGS) entry which is preliminary data.</text>
</comment>
<organism evidence="3 4">
    <name type="scientific">Moraxella oculi</name>
    <dbReference type="NCBI Taxonomy" id="2940516"/>
    <lineage>
        <taxon>Bacteria</taxon>
        <taxon>Pseudomonadati</taxon>
        <taxon>Pseudomonadota</taxon>
        <taxon>Gammaproteobacteria</taxon>
        <taxon>Moraxellales</taxon>
        <taxon>Moraxellaceae</taxon>
        <taxon>Moraxella</taxon>
    </lineage>
</organism>
<keyword evidence="4" id="KW-1185">Reference proteome</keyword>
<dbReference type="EC" id="3.4.17.-" evidence="3"/>
<reference evidence="3 4" key="1">
    <citation type="submission" date="2024-11" db="EMBL/GenBank/DDBJ databases">
        <title>First Report of Moraxella oculi in Brazil in an Infectious Bovine Keratoconjunctivitis Outbreak.</title>
        <authorList>
            <person name="Carvalho C.V."/>
            <person name="Domingues R."/>
            <person name="Coutinho C."/>
            <person name="Honorio N.T.B.S."/>
            <person name="Faza D.R.L.R."/>
            <person name="Carvalho W.A."/>
            <person name="Machado A.B.F."/>
            <person name="Martins M.F."/>
            <person name="Gaspar E.B."/>
        </authorList>
    </citation>
    <scope>NUCLEOTIDE SEQUENCE [LARGE SCALE GENOMIC DNA]</scope>
    <source>
        <strain evidence="3 4">2117LE</strain>
    </source>
</reference>
<dbReference type="PANTHER" id="PTHR34385:SF1">
    <property type="entry name" value="PEPTIDOGLYCAN L-ALANYL-D-GLUTAMATE ENDOPEPTIDASE CWLK"/>
    <property type="match status" value="1"/>
</dbReference>
<evidence type="ECO:0000256" key="1">
    <source>
        <dbReference type="SAM" id="SignalP"/>
    </source>
</evidence>